<dbReference type="RefSeq" id="WP_167126847.1">
    <property type="nucleotide sequence ID" value="NZ_VRYY01000221.1"/>
</dbReference>
<accession>A0ABS0J3Z9</accession>
<evidence type="ECO:0000256" key="6">
    <source>
        <dbReference type="ARBA" id="ARBA00022989"/>
    </source>
</evidence>
<sequence length="335" mass="37864">MFISLLAVIALGCIAWLGAASGFQYLIGVVLPYAAVLVFIGGFVWRMVDWAKSPVPFRIPTTGGQQKSLDWIKPARLDSPFTTAGTVGRMLLEVLLFRSLFRNTSVEIQKGPRVVYYSAKWLWLFALLFHYCFLLIFIRHFRFFLEPVPFALTAIEFVDGIMQIGVPRMFMSDVLVVAALGFLLARRLFSEKVRYISLANDYFPLFLLLGLVGSGIWMRYFAKVDIAAVKVLTMGLVTMNPVLPEGIGAAFFIHIFLLSCLLAYFPFSKLMHMGGVFLSPTRNLPNNTRAVRHVNPWNPPKKYRTYAEYEDEFRELMEEAGLPVDKTSEEAAAAE</sequence>
<gene>
    <name evidence="11" type="ORF">FVW20_08890</name>
</gene>
<evidence type="ECO:0000313" key="11">
    <source>
        <dbReference type="EMBL" id="MBG3877124.1"/>
    </source>
</evidence>
<organism evidence="11 12">
    <name type="scientific">Nitratidesulfovibrio oxamicus</name>
    <dbReference type="NCBI Taxonomy" id="32016"/>
    <lineage>
        <taxon>Bacteria</taxon>
        <taxon>Pseudomonadati</taxon>
        <taxon>Thermodesulfobacteriota</taxon>
        <taxon>Desulfovibrionia</taxon>
        <taxon>Desulfovibrionales</taxon>
        <taxon>Desulfovibrionaceae</taxon>
        <taxon>Nitratidesulfovibrio</taxon>
    </lineage>
</organism>
<dbReference type="PANTHER" id="PTHR30598">
    <property type="entry name" value="NITRATE REDUCTASE PRIVATE CHAPERONE, REDOX ENZYME MATURATION PROTEIN REMP FAMILY"/>
    <property type="match status" value="1"/>
</dbReference>
<dbReference type="InterPro" id="IPR036197">
    <property type="entry name" value="NarG-like_sf"/>
</dbReference>
<dbReference type="Gene3D" id="1.20.950.20">
    <property type="entry name" value="Transmembrane di-heme cytochromes, Chain C"/>
    <property type="match status" value="1"/>
</dbReference>
<keyword evidence="6 9" id="KW-1133">Transmembrane helix</keyword>
<comment type="subcellular location">
    <subcellularLocation>
        <location evidence="1">Cell membrane</location>
        <topology evidence="1">Multi-pass membrane protein</topology>
    </subcellularLocation>
</comment>
<keyword evidence="4 9" id="KW-0812">Transmembrane</keyword>
<dbReference type="InterPro" id="IPR047660">
    <property type="entry name" value="DsrM"/>
</dbReference>
<evidence type="ECO:0000256" key="9">
    <source>
        <dbReference type="SAM" id="Phobius"/>
    </source>
</evidence>
<evidence type="ECO:0000256" key="3">
    <source>
        <dbReference type="ARBA" id="ARBA00022475"/>
    </source>
</evidence>
<feature type="transmembrane region" description="Helical" evidence="9">
    <location>
        <begin position="121"/>
        <end position="141"/>
    </location>
</feature>
<feature type="transmembrane region" description="Helical" evidence="9">
    <location>
        <begin position="30"/>
        <end position="48"/>
    </location>
</feature>
<evidence type="ECO:0000256" key="1">
    <source>
        <dbReference type="ARBA" id="ARBA00004651"/>
    </source>
</evidence>
<dbReference type="EMBL" id="VRYY01000221">
    <property type="protein sequence ID" value="MBG3877124.1"/>
    <property type="molecule type" value="Genomic_DNA"/>
</dbReference>
<dbReference type="Proteomes" id="UP001194469">
    <property type="component" value="Unassembled WGS sequence"/>
</dbReference>
<evidence type="ECO:0000256" key="4">
    <source>
        <dbReference type="ARBA" id="ARBA00022692"/>
    </source>
</evidence>
<feature type="transmembrane region" description="Helical" evidence="9">
    <location>
        <begin position="242"/>
        <end position="265"/>
    </location>
</feature>
<feature type="transmembrane region" description="Helical" evidence="9">
    <location>
        <begin position="161"/>
        <end position="184"/>
    </location>
</feature>
<reference evidence="11 12" key="1">
    <citation type="submission" date="2019-08" db="EMBL/GenBank/DDBJ databases">
        <authorList>
            <person name="Luo N."/>
        </authorList>
    </citation>
    <scope>NUCLEOTIDE SEQUENCE [LARGE SCALE GENOMIC DNA]</scope>
    <source>
        <strain evidence="11 12">NCIMB 9442</strain>
    </source>
</reference>
<keyword evidence="12" id="KW-1185">Reference proteome</keyword>
<dbReference type="InterPro" id="IPR051936">
    <property type="entry name" value="Heme-iron_electron_transfer"/>
</dbReference>
<dbReference type="SUPFAM" id="SSF103501">
    <property type="entry name" value="Respiratory nitrate reductase 1 gamma chain"/>
    <property type="match status" value="1"/>
</dbReference>
<comment type="caution">
    <text evidence="11">The sequence shown here is derived from an EMBL/GenBank/DDBJ whole genome shotgun (WGS) entry which is preliminary data.</text>
</comment>
<dbReference type="InterPro" id="IPR023234">
    <property type="entry name" value="NarG-like_domain"/>
</dbReference>
<evidence type="ECO:0000256" key="2">
    <source>
        <dbReference type="ARBA" id="ARBA00022448"/>
    </source>
</evidence>
<feature type="transmembrane region" description="Helical" evidence="9">
    <location>
        <begin position="205"/>
        <end position="222"/>
    </location>
</feature>
<keyword evidence="3" id="KW-1003">Cell membrane</keyword>
<name>A0ABS0J3Z9_9BACT</name>
<keyword evidence="7" id="KW-0560">Oxidoreductase</keyword>
<protein>
    <submittedName>
        <fullName evidence="11">Menaquinol oxidoreductase</fullName>
    </submittedName>
</protein>
<keyword evidence="2" id="KW-0813">Transport</keyword>
<evidence type="ECO:0000313" key="12">
    <source>
        <dbReference type="Proteomes" id="UP001194469"/>
    </source>
</evidence>
<feature type="domain" description="NarG-like" evidence="10">
    <location>
        <begin position="117"/>
        <end position="273"/>
    </location>
</feature>
<keyword evidence="8 9" id="KW-0472">Membrane</keyword>
<dbReference type="NCBIfam" id="NF038037">
    <property type="entry name" value="cytob_DsrM"/>
    <property type="match status" value="1"/>
</dbReference>
<evidence type="ECO:0000256" key="7">
    <source>
        <dbReference type="ARBA" id="ARBA00023002"/>
    </source>
</evidence>
<dbReference type="PANTHER" id="PTHR30598:SF3">
    <property type="entry name" value="RESPIRATORY NITRATE REDUCTASE 1 GAMMA CHAIN"/>
    <property type="match status" value="1"/>
</dbReference>
<proteinExistence type="predicted"/>
<dbReference type="Pfam" id="PF02665">
    <property type="entry name" value="Nitrate_red_gam"/>
    <property type="match status" value="1"/>
</dbReference>
<evidence type="ECO:0000259" key="10">
    <source>
        <dbReference type="Pfam" id="PF02665"/>
    </source>
</evidence>
<keyword evidence="5" id="KW-0249">Electron transport</keyword>
<evidence type="ECO:0000256" key="5">
    <source>
        <dbReference type="ARBA" id="ARBA00022982"/>
    </source>
</evidence>
<evidence type="ECO:0000256" key="8">
    <source>
        <dbReference type="ARBA" id="ARBA00023136"/>
    </source>
</evidence>